<dbReference type="Proteomes" id="UP000531251">
    <property type="component" value="Unassembled WGS sequence"/>
</dbReference>
<protein>
    <submittedName>
        <fullName evidence="1">Uncharacterized protein</fullName>
    </submittedName>
</protein>
<evidence type="ECO:0000313" key="1">
    <source>
        <dbReference type="EMBL" id="NJB98245.1"/>
    </source>
</evidence>
<dbReference type="AlphaFoldDB" id="A0A7X5Y0A2"/>
<gene>
    <name evidence="1" type="ORF">GGR89_002576</name>
</gene>
<organism evidence="1 2">
    <name type="scientific">Sphingomonas trueperi</name>
    <dbReference type="NCBI Taxonomy" id="53317"/>
    <lineage>
        <taxon>Bacteria</taxon>
        <taxon>Pseudomonadati</taxon>
        <taxon>Pseudomonadota</taxon>
        <taxon>Alphaproteobacteria</taxon>
        <taxon>Sphingomonadales</taxon>
        <taxon>Sphingomonadaceae</taxon>
        <taxon>Sphingomonas</taxon>
    </lineage>
</organism>
<proteinExistence type="predicted"/>
<comment type="caution">
    <text evidence="1">The sequence shown here is derived from an EMBL/GenBank/DDBJ whole genome shotgun (WGS) entry which is preliminary data.</text>
</comment>
<reference evidence="1 2" key="1">
    <citation type="submission" date="2020-03" db="EMBL/GenBank/DDBJ databases">
        <title>Genomic Encyclopedia of Type Strains, Phase IV (KMG-IV): sequencing the most valuable type-strain genomes for metagenomic binning, comparative biology and taxonomic classification.</title>
        <authorList>
            <person name="Goeker M."/>
        </authorList>
    </citation>
    <scope>NUCLEOTIDE SEQUENCE [LARGE SCALE GENOMIC DNA]</scope>
    <source>
        <strain evidence="1 2">DSM 7225</strain>
    </source>
</reference>
<evidence type="ECO:0000313" key="2">
    <source>
        <dbReference type="Proteomes" id="UP000531251"/>
    </source>
</evidence>
<accession>A0A7X5Y0A2</accession>
<name>A0A7X5Y0A2_9SPHN</name>
<dbReference type="EMBL" id="JAATJB010000007">
    <property type="protein sequence ID" value="NJB98245.1"/>
    <property type="molecule type" value="Genomic_DNA"/>
</dbReference>
<keyword evidence="2" id="KW-1185">Reference proteome</keyword>
<sequence length="34" mass="3276">MGGGPALMYAADALRVYDPFADGNGGDASAADGT</sequence>